<evidence type="ECO:0000256" key="4">
    <source>
        <dbReference type="ARBA" id="ARBA00022989"/>
    </source>
</evidence>
<feature type="region of interest" description="Disordered" evidence="7">
    <location>
        <begin position="424"/>
        <end position="451"/>
    </location>
</feature>
<dbReference type="PANTHER" id="PTHR12560:SF0">
    <property type="entry name" value="LD18904P"/>
    <property type="match status" value="1"/>
</dbReference>
<keyword evidence="10" id="KW-0808">Transferase</keyword>
<feature type="domain" description="TLC" evidence="9">
    <location>
        <begin position="74"/>
        <end position="308"/>
    </location>
</feature>
<evidence type="ECO:0000256" key="2">
    <source>
        <dbReference type="ARBA" id="ARBA00009808"/>
    </source>
</evidence>
<feature type="region of interest" description="Disordered" evidence="7">
    <location>
        <begin position="607"/>
        <end position="630"/>
    </location>
</feature>
<name>A0AA43TUQ4_9LECA</name>
<evidence type="ECO:0000313" key="11">
    <source>
        <dbReference type="Proteomes" id="UP001161017"/>
    </source>
</evidence>
<protein>
    <submittedName>
        <fullName evidence="10">Sphingosine N-acyltransferase lag1</fullName>
        <ecNumber evidence="10">2.3.1.24</ecNumber>
    </submittedName>
</protein>
<keyword evidence="10" id="KW-0012">Acyltransferase</keyword>
<sequence>MAHICFPRIRQSTRRFYQLSYYNPDTGKYAAGWDDIYMVLYSIVALTGLRAFTLDYVLAPLAGMLGINKRKDKSRFAEQGWVLIYYTAFWSLGMYVMYTHEHWMSFREMWTRWPSRELESSMKWYYLVQFSFWLQQIVIVHIEEKRKDHWQMFTHHVVTCALMFGSYCYHQNKVGNMILCLMDMVDLFFAILKYLGFQLACDIAFGVFMLVWFVTRHVLYLRVVYSLYYDSPRETAMGCYSGSQQNLTGPFPPPDRYWHLADPFLNPSGVVCWTNWVKWSFINTLLILQVLMIAWFGMIIQVAMKVLRGGEAEDSRSDGEDEGEEVDEENVAGVEHKKADAAKKPIEYEPIEEEVGVEDVQFHSQRSSPVKRFRNGGGVTTGVAFPSDRKELLGPGAVFRHPVPNSTNYINAYDQYGGLIRAKGLKPSRDRSRQQEQEIPKESLDDMMPYPMNRNFRSQHVLSEELRDEIYKRVVERGEDVRSVSASLQVEMGRVGAVVRLKTLEEDWVKEGKPLALPYARAVMSMLPQTRFLPNSATPLPHESINDLPVHKATTLQLFHPTSESRHFTRTDAGRVFDRNLLPAERRIPHPELVQIQKWYNEGLQKDEVASRQRKRNEEEKRRKEVQEKAKRRLEEMVVKRRETPRWEFRFREISVDDVGKDGRSRKGVGARYGMPHEDRKKGQVKIPTRVE</sequence>
<proteinExistence type="inferred from homology"/>
<keyword evidence="4 8" id="KW-1133">Transmembrane helix</keyword>
<evidence type="ECO:0000256" key="1">
    <source>
        <dbReference type="ARBA" id="ARBA00004141"/>
    </source>
</evidence>
<gene>
    <name evidence="10" type="primary">lag1</name>
    <name evidence="10" type="ORF">OHK93_003498</name>
</gene>
<dbReference type="PROSITE" id="PS50922">
    <property type="entry name" value="TLC"/>
    <property type="match status" value="1"/>
</dbReference>
<dbReference type="EMBL" id="JAPUFD010000018">
    <property type="protein sequence ID" value="MDI1492286.1"/>
    <property type="molecule type" value="Genomic_DNA"/>
</dbReference>
<feature type="transmembrane region" description="Helical" evidence="8">
    <location>
        <begin position="187"/>
        <end position="214"/>
    </location>
</feature>
<comment type="subcellular location">
    <subcellularLocation>
        <location evidence="1">Membrane</location>
        <topology evidence="1">Multi-pass membrane protein</topology>
    </subcellularLocation>
</comment>
<dbReference type="Pfam" id="PF12298">
    <property type="entry name" value="Bot1p"/>
    <property type="match status" value="1"/>
</dbReference>
<accession>A0AA43TUQ4</accession>
<evidence type="ECO:0000313" key="10">
    <source>
        <dbReference type="EMBL" id="MDI1492286.1"/>
    </source>
</evidence>
<feature type="region of interest" description="Disordered" evidence="7">
    <location>
        <begin position="659"/>
        <end position="692"/>
    </location>
</feature>
<evidence type="ECO:0000256" key="6">
    <source>
        <dbReference type="PROSITE-ProRule" id="PRU00205"/>
    </source>
</evidence>
<feature type="region of interest" description="Disordered" evidence="7">
    <location>
        <begin position="312"/>
        <end position="337"/>
    </location>
</feature>
<dbReference type="InterPro" id="IPR006634">
    <property type="entry name" value="TLC-dom"/>
</dbReference>
<keyword evidence="3 6" id="KW-0812">Transmembrane</keyword>
<dbReference type="AlphaFoldDB" id="A0AA43TUQ4"/>
<dbReference type="Proteomes" id="UP001161017">
    <property type="component" value="Unassembled WGS sequence"/>
</dbReference>
<comment type="similarity">
    <text evidence="2">Belongs to the sphingosine N-acyltransferase family.</text>
</comment>
<dbReference type="GO" id="GO:0016020">
    <property type="term" value="C:membrane"/>
    <property type="evidence" value="ECO:0007669"/>
    <property type="project" value="UniProtKB-SubCell"/>
</dbReference>
<evidence type="ECO:0000259" key="9">
    <source>
        <dbReference type="PROSITE" id="PS50922"/>
    </source>
</evidence>
<dbReference type="GO" id="GO:0046513">
    <property type="term" value="P:ceramide biosynthetic process"/>
    <property type="evidence" value="ECO:0007669"/>
    <property type="project" value="InterPro"/>
</dbReference>
<evidence type="ECO:0000256" key="7">
    <source>
        <dbReference type="SAM" id="MobiDB-lite"/>
    </source>
</evidence>
<dbReference type="Pfam" id="PF03798">
    <property type="entry name" value="TRAM_LAG1_CLN8"/>
    <property type="match status" value="1"/>
</dbReference>
<dbReference type="EC" id="2.3.1.24" evidence="10"/>
<feature type="transmembrane region" description="Helical" evidence="8">
    <location>
        <begin position="36"/>
        <end position="59"/>
    </location>
</feature>
<dbReference type="PANTHER" id="PTHR12560">
    <property type="entry name" value="LONGEVITY ASSURANCE FACTOR 1 LAG1"/>
    <property type="match status" value="1"/>
</dbReference>
<evidence type="ECO:0000256" key="8">
    <source>
        <dbReference type="SAM" id="Phobius"/>
    </source>
</evidence>
<keyword evidence="5 6" id="KW-0472">Membrane</keyword>
<feature type="compositionally biased region" description="Acidic residues" evidence="7">
    <location>
        <begin position="319"/>
        <end position="330"/>
    </location>
</feature>
<keyword evidence="11" id="KW-1185">Reference proteome</keyword>
<evidence type="ECO:0000256" key="5">
    <source>
        <dbReference type="ARBA" id="ARBA00023136"/>
    </source>
</evidence>
<feature type="transmembrane region" description="Helical" evidence="8">
    <location>
        <begin position="286"/>
        <end position="307"/>
    </location>
</feature>
<comment type="caution">
    <text evidence="10">The sequence shown here is derived from an EMBL/GenBank/DDBJ whole genome shotgun (WGS) entry which is preliminary data.</text>
</comment>
<organism evidence="10 11">
    <name type="scientific">Ramalina farinacea</name>
    <dbReference type="NCBI Taxonomy" id="258253"/>
    <lineage>
        <taxon>Eukaryota</taxon>
        <taxon>Fungi</taxon>
        <taxon>Dikarya</taxon>
        <taxon>Ascomycota</taxon>
        <taxon>Pezizomycotina</taxon>
        <taxon>Lecanoromycetes</taxon>
        <taxon>OSLEUM clade</taxon>
        <taxon>Lecanoromycetidae</taxon>
        <taxon>Lecanorales</taxon>
        <taxon>Lecanorineae</taxon>
        <taxon>Ramalinaceae</taxon>
        <taxon>Ramalina</taxon>
    </lineage>
</organism>
<evidence type="ECO:0000256" key="3">
    <source>
        <dbReference type="ARBA" id="ARBA00022692"/>
    </source>
</evidence>
<dbReference type="SMART" id="SM00724">
    <property type="entry name" value="TLC"/>
    <property type="match status" value="1"/>
</dbReference>
<reference evidence="10" key="1">
    <citation type="journal article" date="2023" name="Genome Biol. Evol.">
        <title>First Whole Genome Sequence and Flow Cytometry Genome Size Data for the Lichen-Forming Fungus Ramalina farinacea (Ascomycota).</title>
        <authorList>
            <person name="Llewellyn T."/>
            <person name="Mian S."/>
            <person name="Hill R."/>
            <person name="Leitch I.J."/>
            <person name="Gaya E."/>
        </authorList>
    </citation>
    <scope>NUCLEOTIDE SEQUENCE</scope>
    <source>
        <strain evidence="10">LIQ254RAFAR</strain>
    </source>
</reference>
<dbReference type="GO" id="GO:0050291">
    <property type="term" value="F:sphingosine N-acyltransferase activity"/>
    <property type="evidence" value="ECO:0007669"/>
    <property type="project" value="UniProtKB-EC"/>
</dbReference>
<feature type="compositionally biased region" description="Basic and acidic residues" evidence="7">
    <location>
        <begin position="427"/>
        <end position="444"/>
    </location>
</feature>
<feature type="transmembrane region" description="Helical" evidence="8">
    <location>
        <begin position="80"/>
        <end position="98"/>
    </location>
</feature>
<dbReference type="InterPro" id="IPR016439">
    <property type="entry name" value="Lag1/Lac1-like"/>
</dbReference>